<evidence type="ECO:0000313" key="2">
    <source>
        <dbReference type="EMBL" id="KAK3248502.1"/>
    </source>
</evidence>
<gene>
    <name evidence="2" type="ORF">CYMTET_42035</name>
</gene>
<dbReference type="EMBL" id="LGRX02028026">
    <property type="protein sequence ID" value="KAK3248502.1"/>
    <property type="molecule type" value="Genomic_DNA"/>
</dbReference>
<proteinExistence type="predicted"/>
<organism evidence="2 3">
    <name type="scientific">Cymbomonas tetramitiformis</name>
    <dbReference type="NCBI Taxonomy" id="36881"/>
    <lineage>
        <taxon>Eukaryota</taxon>
        <taxon>Viridiplantae</taxon>
        <taxon>Chlorophyta</taxon>
        <taxon>Pyramimonadophyceae</taxon>
        <taxon>Pyramimonadales</taxon>
        <taxon>Pyramimonadaceae</taxon>
        <taxon>Cymbomonas</taxon>
    </lineage>
</organism>
<feature type="compositionally biased region" description="Basic and acidic residues" evidence="1">
    <location>
        <begin position="30"/>
        <end position="45"/>
    </location>
</feature>
<feature type="region of interest" description="Disordered" evidence="1">
    <location>
        <begin position="30"/>
        <end position="58"/>
    </location>
</feature>
<keyword evidence="3" id="KW-1185">Reference proteome</keyword>
<sequence length="271" mass="31685">MMYVFDRLLPKSYWQELSKTSLKYSVAKKAGKDSNADKAPDDRHPQYQGKGKQRPWDPKWVSPNGLLLFHESMLLMVLNRRGDAQQHFPLDSMLRSVVAEQYTRDSWSQTFRFFCPYDVDEYERQKAGTSEYNPYLKFDLIQTTLFDGIHSIMVPPKVGSYDEGGKPWQGKGGTHRKNDKLPELTWPARYERGETRWATAKHSGIPFLYLEYGDNKVVRLLSTKHGSPHDNSGRTQERWDSDTRTYQDIFLPQLKLDYDAGMMWVDFADFF</sequence>
<dbReference type="AlphaFoldDB" id="A0AAE0C713"/>
<comment type="caution">
    <text evidence="2">The sequence shown here is derived from an EMBL/GenBank/DDBJ whole genome shotgun (WGS) entry which is preliminary data.</text>
</comment>
<evidence type="ECO:0000256" key="1">
    <source>
        <dbReference type="SAM" id="MobiDB-lite"/>
    </source>
</evidence>
<reference evidence="2 3" key="1">
    <citation type="journal article" date="2015" name="Genome Biol. Evol.">
        <title>Comparative Genomics of a Bacterivorous Green Alga Reveals Evolutionary Causalities and Consequences of Phago-Mixotrophic Mode of Nutrition.</title>
        <authorList>
            <person name="Burns J.A."/>
            <person name="Paasch A."/>
            <person name="Narechania A."/>
            <person name="Kim E."/>
        </authorList>
    </citation>
    <scope>NUCLEOTIDE SEQUENCE [LARGE SCALE GENOMIC DNA]</scope>
    <source>
        <strain evidence="2 3">PLY_AMNH</strain>
    </source>
</reference>
<dbReference type="Proteomes" id="UP001190700">
    <property type="component" value="Unassembled WGS sequence"/>
</dbReference>
<protein>
    <submittedName>
        <fullName evidence="2">Uncharacterized protein</fullName>
    </submittedName>
</protein>
<evidence type="ECO:0000313" key="3">
    <source>
        <dbReference type="Proteomes" id="UP001190700"/>
    </source>
</evidence>
<name>A0AAE0C713_9CHLO</name>
<accession>A0AAE0C713</accession>